<keyword evidence="4 8" id="KW-0812">Transmembrane</keyword>
<feature type="transmembrane region" description="Helical" evidence="8">
    <location>
        <begin position="110"/>
        <end position="139"/>
    </location>
</feature>
<comment type="caution">
    <text evidence="11">The sequence shown here is derived from an EMBL/GenBank/DDBJ whole genome shotgun (WGS) entry which is preliminary data.</text>
</comment>
<dbReference type="NCBIfam" id="TIGR00836">
    <property type="entry name" value="amt"/>
    <property type="match status" value="1"/>
</dbReference>
<feature type="transmembrane region" description="Helical" evidence="8">
    <location>
        <begin position="280"/>
        <end position="297"/>
    </location>
</feature>
<feature type="transmembrane region" description="Helical" evidence="8">
    <location>
        <begin position="339"/>
        <end position="357"/>
    </location>
</feature>
<dbReference type="InterPro" id="IPR024041">
    <property type="entry name" value="NH4_transpt_AmtB-like_dom"/>
</dbReference>
<reference evidence="11 12" key="1">
    <citation type="submission" date="2016-10" db="EMBL/GenBank/DDBJ databases">
        <title>Genome sequence of a sulfur-reducing bacterium Desulfurobacterium indicum K6013.</title>
        <authorList>
            <person name="Cao J."/>
            <person name="Shao Z."/>
            <person name="Alain K."/>
            <person name="Jebbar M."/>
        </authorList>
    </citation>
    <scope>NUCLEOTIDE SEQUENCE [LARGE SCALE GENOMIC DNA]</scope>
    <source>
        <strain evidence="11 12">K6013</strain>
    </source>
</reference>
<keyword evidence="5 8" id="KW-1133">Transmembrane helix</keyword>
<feature type="transmembrane region" description="Helical" evidence="8">
    <location>
        <begin position="184"/>
        <end position="207"/>
    </location>
</feature>
<keyword evidence="7 8" id="KW-0924">Ammonia transport</keyword>
<evidence type="ECO:0000256" key="6">
    <source>
        <dbReference type="ARBA" id="ARBA00023136"/>
    </source>
</evidence>
<feature type="transmembrane region" description="Helical" evidence="8">
    <location>
        <begin position="68"/>
        <end position="90"/>
    </location>
</feature>
<feature type="transmembrane region" description="Helical" evidence="8">
    <location>
        <begin position="303"/>
        <end position="327"/>
    </location>
</feature>
<dbReference type="GO" id="GO:0008519">
    <property type="term" value="F:ammonium channel activity"/>
    <property type="evidence" value="ECO:0007669"/>
    <property type="project" value="InterPro"/>
</dbReference>
<feature type="transmembrane region" description="Helical" evidence="8">
    <location>
        <begin position="219"/>
        <end position="240"/>
    </location>
</feature>
<dbReference type="RefSeq" id="WP_076712444.1">
    <property type="nucleotide sequence ID" value="NZ_MOEN01000004.1"/>
</dbReference>
<keyword evidence="9" id="KW-0732">Signal</keyword>
<feature type="domain" description="Ammonium transporter AmtB-like" evidence="10">
    <location>
        <begin position="34"/>
        <end position="428"/>
    </location>
</feature>
<feature type="transmembrane region" description="Helical" evidence="8">
    <location>
        <begin position="377"/>
        <end position="401"/>
    </location>
</feature>
<evidence type="ECO:0000256" key="3">
    <source>
        <dbReference type="ARBA" id="ARBA00022448"/>
    </source>
</evidence>
<dbReference type="EMBL" id="MOEN01000004">
    <property type="protein sequence ID" value="OMH41114.1"/>
    <property type="molecule type" value="Genomic_DNA"/>
</dbReference>
<dbReference type="PROSITE" id="PS01219">
    <property type="entry name" value="AMMONIUM_TRANSP"/>
    <property type="match status" value="1"/>
</dbReference>
<evidence type="ECO:0000256" key="7">
    <source>
        <dbReference type="ARBA" id="ARBA00023177"/>
    </source>
</evidence>
<evidence type="ECO:0000256" key="8">
    <source>
        <dbReference type="RuleBase" id="RU362002"/>
    </source>
</evidence>
<evidence type="ECO:0000313" key="12">
    <source>
        <dbReference type="Proteomes" id="UP000187408"/>
    </source>
</evidence>
<feature type="chain" id="PRO_5012435652" description="Ammonium transporter" evidence="9">
    <location>
        <begin position="25"/>
        <end position="432"/>
    </location>
</feature>
<evidence type="ECO:0000256" key="5">
    <source>
        <dbReference type="ARBA" id="ARBA00022989"/>
    </source>
</evidence>
<keyword evidence="3 8" id="KW-0813">Transport</keyword>
<dbReference type="InterPro" id="IPR018047">
    <property type="entry name" value="Ammonium_transpt_CS"/>
</dbReference>
<dbReference type="InterPro" id="IPR001905">
    <property type="entry name" value="Ammonium_transpt"/>
</dbReference>
<dbReference type="SUPFAM" id="SSF111352">
    <property type="entry name" value="Ammonium transporter"/>
    <property type="match status" value="1"/>
</dbReference>
<evidence type="ECO:0000256" key="4">
    <source>
        <dbReference type="ARBA" id="ARBA00022692"/>
    </source>
</evidence>
<dbReference type="OrthoDB" id="9814202at2"/>
<keyword evidence="6 8" id="KW-0472">Membrane</keyword>
<accession>A0A1R1MN49</accession>
<feature type="transmembrane region" description="Helical" evidence="8">
    <location>
        <begin position="252"/>
        <end position="273"/>
    </location>
</feature>
<proteinExistence type="inferred from homology"/>
<comment type="subcellular location">
    <subcellularLocation>
        <location evidence="8">Cell membrane</location>
        <topology evidence="8">Multi-pass membrane protein</topology>
    </subcellularLocation>
    <subcellularLocation>
        <location evidence="1">Membrane</location>
        <topology evidence="1">Multi-pass membrane protein</topology>
    </subcellularLocation>
</comment>
<protein>
    <recommendedName>
        <fullName evidence="8">Ammonium transporter</fullName>
    </recommendedName>
</protein>
<keyword evidence="12" id="KW-1185">Reference proteome</keyword>
<dbReference type="AlphaFoldDB" id="A0A1R1MN49"/>
<evidence type="ECO:0000256" key="2">
    <source>
        <dbReference type="ARBA" id="ARBA00005887"/>
    </source>
</evidence>
<evidence type="ECO:0000256" key="1">
    <source>
        <dbReference type="ARBA" id="ARBA00004141"/>
    </source>
</evidence>
<dbReference type="InterPro" id="IPR029020">
    <property type="entry name" value="Ammonium/urea_transptr"/>
</dbReference>
<dbReference type="GO" id="GO:0005886">
    <property type="term" value="C:plasma membrane"/>
    <property type="evidence" value="ECO:0007669"/>
    <property type="project" value="UniProtKB-SubCell"/>
</dbReference>
<dbReference type="Proteomes" id="UP000187408">
    <property type="component" value="Unassembled WGS sequence"/>
</dbReference>
<evidence type="ECO:0000259" key="10">
    <source>
        <dbReference type="Pfam" id="PF00909"/>
    </source>
</evidence>
<organism evidence="11 12">
    <name type="scientific">Desulfurobacterium indicum</name>
    <dbReference type="NCBI Taxonomy" id="1914305"/>
    <lineage>
        <taxon>Bacteria</taxon>
        <taxon>Pseudomonadati</taxon>
        <taxon>Aquificota</taxon>
        <taxon>Aquificia</taxon>
        <taxon>Desulfurobacteriales</taxon>
        <taxon>Desulfurobacteriaceae</taxon>
        <taxon>Desulfurobacterium</taxon>
    </lineage>
</organism>
<dbReference type="STRING" id="1914305.BLW93_02005"/>
<dbReference type="Gene3D" id="1.10.3430.10">
    <property type="entry name" value="Ammonium transporter AmtB like domains"/>
    <property type="match status" value="1"/>
</dbReference>
<feature type="transmembrane region" description="Helical" evidence="8">
    <location>
        <begin position="34"/>
        <end position="56"/>
    </location>
</feature>
<name>A0A1R1MN49_9BACT</name>
<dbReference type="PANTHER" id="PTHR43029">
    <property type="entry name" value="AMMONIUM TRANSPORTER MEP2"/>
    <property type="match status" value="1"/>
</dbReference>
<sequence>MKTGKASLLKGALLALLLATPAFAGDGINHGDTAWLLISTALVVMMTPAGLAMFYAGMARVKNVLNTIGMSYIAYAVASVVWVVIGYSLAFGKDIGGFIGGLNHLFLSGIGVNSVSGTIPTLLFVSFQMAFAGIAVAIVSGSVIERMKFSSWAIFSALWIIFVYAPIAHWVWGDGGWLLKMDALDFAGGAVIHINAGISGLVLAYLVGKRKGYGKTAMFPSSIALTALGVGLLWFGWFGFNGGSALAANSSAALALITTNTAAAMGAITWMIIEWMRDGHPTVLGIVSGVVAGLVGITPAAGFVGIIGALIIGLTSAIVGYFGVAILKPKLGYDDSLDAFGVHGLCGIWGALATGLFANPSMGGKAGLFFGNPHQFIVQLISVVAVIVYAGVVTFIIGSVIKVVTGGLRVDEEKEYDGLDKSIHGERAFELE</sequence>
<feature type="transmembrane region" description="Helical" evidence="8">
    <location>
        <begin position="151"/>
        <end position="172"/>
    </location>
</feature>
<comment type="similarity">
    <text evidence="2 8">Belongs to the ammonia transporter channel (TC 1.A.11.2) family.</text>
</comment>
<dbReference type="Pfam" id="PF00909">
    <property type="entry name" value="Ammonium_transp"/>
    <property type="match status" value="1"/>
</dbReference>
<feature type="signal peptide" evidence="9">
    <location>
        <begin position="1"/>
        <end position="24"/>
    </location>
</feature>
<gene>
    <name evidence="11" type="ORF">BLW93_02005</name>
</gene>
<evidence type="ECO:0000313" key="11">
    <source>
        <dbReference type="EMBL" id="OMH41114.1"/>
    </source>
</evidence>
<evidence type="ECO:0000256" key="9">
    <source>
        <dbReference type="SAM" id="SignalP"/>
    </source>
</evidence>
<dbReference type="PANTHER" id="PTHR43029:SF10">
    <property type="entry name" value="AMMONIUM TRANSPORTER MEP2"/>
    <property type="match status" value="1"/>
</dbReference>